<gene>
    <name evidence="6" type="ORF">LEP1GSC058_0106</name>
</gene>
<dbReference type="CDD" id="cd07730">
    <property type="entry name" value="metallo-hydrolase-like_MBL-fold"/>
    <property type="match status" value="1"/>
</dbReference>
<dbReference type="PANTHER" id="PTHR42978">
    <property type="entry name" value="QUORUM-QUENCHING LACTONASE YTNP-RELATED-RELATED"/>
    <property type="match status" value="1"/>
</dbReference>
<keyword evidence="2" id="KW-0479">Metal-binding</keyword>
<dbReference type="EMBL" id="AKWZ02000004">
    <property type="protein sequence ID" value="EPG75122.1"/>
    <property type="molecule type" value="Genomic_DNA"/>
</dbReference>
<dbReference type="InterPro" id="IPR051013">
    <property type="entry name" value="MBL_superfamily_lactonases"/>
</dbReference>
<name>S3W4B1_9LEPT</name>
<dbReference type="Pfam" id="PF00753">
    <property type="entry name" value="Lactamase_B"/>
    <property type="match status" value="1"/>
</dbReference>
<dbReference type="InterPro" id="IPR001279">
    <property type="entry name" value="Metallo-B-lactamas"/>
</dbReference>
<dbReference type="InterPro" id="IPR036866">
    <property type="entry name" value="RibonucZ/Hydroxyglut_hydro"/>
</dbReference>
<dbReference type="GO" id="GO:0016787">
    <property type="term" value="F:hydrolase activity"/>
    <property type="evidence" value="ECO:0007669"/>
    <property type="project" value="UniProtKB-KW"/>
</dbReference>
<dbReference type="Proteomes" id="UP000014540">
    <property type="component" value="Unassembled WGS sequence"/>
</dbReference>
<sequence length="322" mass="36414">MKSLKIILIVLIIFTASQFYLLGFPRLAIPSVSTVSETVSDPRASKEDFRPDIRFSLIKTGEGNTLEAFIVEGGSIFKKRKIIHTAVLVQHPKGTLLFDSGLGTRVADEFKQHEFYKRPLLAYKNDRPAISQLKEAGFDSRKIQSIFLSHLHWDHASGIKDFPWAKIYTTSAEKEFASSHDGKKKGYISSQFSGDEVAWGNIIFNDGPYENYESSKDWFGDGSLVFVPIKGHTPGSVGAFINISGERRYFFTGDTTWSQEGFSFPAHKPRAARWIADNNPNLLGEELEKVHQLLTRYPKLQIVPAHDATIQERLGFFPNWIR</sequence>
<evidence type="ECO:0000256" key="2">
    <source>
        <dbReference type="ARBA" id="ARBA00022723"/>
    </source>
</evidence>
<dbReference type="AlphaFoldDB" id="S3W4B1"/>
<proteinExistence type="inferred from homology"/>
<evidence type="ECO:0000313" key="7">
    <source>
        <dbReference type="Proteomes" id="UP000014540"/>
    </source>
</evidence>
<reference evidence="6" key="1">
    <citation type="submission" date="2013-04" db="EMBL/GenBank/DDBJ databases">
        <authorList>
            <person name="Harkins D.M."/>
            <person name="Durkin A.S."/>
            <person name="Selengut J.D."/>
            <person name="Sanka R."/>
            <person name="DePew J."/>
            <person name="Purushe J."/>
            <person name="Ahmed A."/>
            <person name="van der Linden H."/>
            <person name="Goris M.G.A."/>
            <person name="Hartskeerl R.A."/>
            <person name="Vinetz J.M."/>
            <person name="Sutton G.G."/>
            <person name="Nelson W.C."/>
            <person name="Fouts D.E."/>
        </authorList>
    </citation>
    <scope>NUCLEOTIDE SEQUENCE [LARGE SCALE GENOMIC DNA]</scope>
    <source>
        <strain evidence="6">BUT 6</strain>
    </source>
</reference>
<dbReference type="SMART" id="SM00849">
    <property type="entry name" value="Lactamase_B"/>
    <property type="match status" value="1"/>
</dbReference>
<dbReference type="STRING" id="1193011.LEP1GSC058_0106"/>
<evidence type="ECO:0000256" key="1">
    <source>
        <dbReference type="ARBA" id="ARBA00007749"/>
    </source>
</evidence>
<dbReference type="RefSeq" id="WP_016548832.1">
    <property type="nucleotide sequence ID" value="NZ_AKWZ02000004.1"/>
</dbReference>
<keyword evidence="7" id="KW-1185">Reference proteome</keyword>
<evidence type="ECO:0000256" key="3">
    <source>
        <dbReference type="ARBA" id="ARBA00022801"/>
    </source>
</evidence>
<evidence type="ECO:0000256" key="4">
    <source>
        <dbReference type="ARBA" id="ARBA00022833"/>
    </source>
</evidence>
<comment type="similarity">
    <text evidence="1">Belongs to the metallo-beta-lactamase superfamily.</text>
</comment>
<protein>
    <submittedName>
        <fullName evidence="6">Metallo-beta-lactamase domain protein</fullName>
    </submittedName>
</protein>
<keyword evidence="4" id="KW-0862">Zinc</keyword>
<dbReference type="GO" id="GO:0046872">
    <property type="term" value="F:metal ion binding"/>
    <property type="evidence" value="ECO:0007669"/>
    <property type="project" value="UniProtKB-KW"/>
</dbReference>
<dbReference type="Gene3D" id="3.60.15.10">
    <property type="entry name" value="Ribonuclease Z/Hydroxyacylglutathione hydrolase-like"/>
    <property type="match status" value="1"/>
</dbReference>
<evidence type="ECO:0000259" key="5">
    <source>
        <dbReference type="SMART" id="SM00849"/>
    </source>
</evidence>
<evidence type="ECO:0000313" key="6">
    <source>
        <dbReference type="EMBL" id="EPG75122.1"/>
    </source>
</evidence>
<dbReference type="PANTHER" id="PTHR42978:SF3">
    <property type="entry name" value="BLR3078 PROTEIN"/>
    <property type="match status" value="1"/>
</dbReference>
<comment type="caution">
    <text evidence="6">The sequence shown here is derived from an EMBL/GenBank/DDBJ whole genome shotgun (WGS) entry which is preliminary data.</text>
</comment>
<feature type="domain" description="Metallo-beta-lactamase" evidence="5">
    <location>
        <begin position="83"/>
        <end position="306"/>
    </location>
</feature>
<accession>S3W4B1</accession>
<dbReference type="SUPFAM" id="SSF56281">
    <property type="entry name" value="Metallo-hydrolase/oxidoreductase"/>
    <property type="match status" value="1"/>
</dbReference>
<organism evidence="6 7">
    <name type="scientific">Leptospira fainei serovar Hurstbridge str. BUT 6</name>
    <dbReference type="NCBI Taxonomy" id="1193011"/>
    <lineage>
        <taxon>Bacteria</taxon>
        <taxon>Pseudomonadati</taxon>
        <taxon>Spirochaetota</taxon>
        <taxon>Spirochaetia</taxon>
        <taxon>Leptospirales</taxon>
        <taxon>Leptospiraceae</taxon>
        <taxon>Leptospira</taxon>
    </lineage>
</organism>
<dbReference type="OrthoDB" id="333278at2"/>
<keyword evidence="3" id="KW-0378">Hydrolase</keyword>